<protein>
    <recommendedName>
        <fullName evidence="2">Polysaccharide biosynthesis protein CapD-like domain-containing protein</fullName>
    </recommendedName>
</protein>
<feature type="non-terminal residue" evidence="3">
    <location>
        <position position="1"/>
    </location>
</feature>
<reference evidence="3" key="1">
    <citation type="journal article" date="2014" name="Front. Microbiol.">
        <title>High frequency of phylogenetically diverse reductive dehalogenase-homologous genes in deep subseafloor sedimentary metagenomes.</title>
        <authorList>
            <person name="Kawai M."/>
            <person name="Futagami T."/>
            <person name="Toyoda A."/>
            <person name="Takaki Y."/>
            <person name="Nishi S."/>
            <person name="Hori S."/>
            <person name="Arai W."/>
            <person name="Tsubouchi T."/>
            <person name="Morono Y."/>
            <person name="Uchiyama I."/>
            <person name="Ito T."/>
            <person name="Fujiyama A."/>
            <person name="Inagaki F."/>
            <person name="Takami H."/>
        </authorList>
    </citation>
    <scope>NUCLEOTIDE SEQUENCE</scope>
    <source>
        <strain evidence="3">Expedition CK06-06</strain>
    </source>
</reference>
<feature type="non-terminal residue" evidence="3">
    <location>
        <position position="249"/>
    </location>
</feature>
<evidence type="ECO:0000256" key="1">
    <source>
        <dbReference type="ARBA" id="ARBA00007430"/>
    </source>
</evidence>
<accession>X0XK03</accession>
<dbReference type="SUPFAM" id="SSF51735">
    <property type="entry name" value="NAD(P)-binding Rossmann-fold domains"/>
    <property type="match status" value="1"/>
</dbReference>
<sequence>DMESLAKLLQDRPVLITGAGGSIGSEMCRQVCNFGPTQLILVEQAETPLFDIENELRSEHPDLPIIACICDIYDRDRVMNIWDTARPEVVIHAAAHKHVPLMERNPCEAIKNNIIGTRNVCDASCEYDTAEFVLISTDKAVNPSSVMGASKRVAEMYIQTLNGHEGCKTQFKAVRFGNVLGSAGSVVPTFRRQIAAGGPVTVTHPEMTRYFMTITEASQLVLQAAATGTGGQIYLLDMGEPVKIVDLAR</sequence>
<evidence type="ECO:0000313" key="3">
    <source>
        <dbReference type="EMBL" id="GAG36958.1"/>
    </source>
</evidence>
<proteinExistence type="inferred from homology"/>
<dbReference type="InterPro" id="IPR051203">
    <property type="entry name" value="Polysaccharide_Synthase-Rel"/>
</dbReference>
<dbReference type="AlphaFoldDB" id="X0XK03"/>
<gene>
    <name evidence="3" type="ORF">S01H1_67233</name>
</gene>
<dbReference type="EMBL" id="BARS01044510">
    <property type="protein sequence ID" value="GAG36958.1"/>
    <property type="molecule type" value="Genomic_DNA"/>
</dbReference>
<organism evidence="3">
    <name type="scientific">marine sediment metagenome</name>
    <dbReference type="NCBI Taxonomy" id="412755"/>
    <lineage>
        <taxon>unclassified sequences</taxon>
        <taxon>metagenomes</taxon>
        <taxon>ecological metagenomes</taxon>
    </lineage>
</organism>
<name>X0XK03_9ZZZZ</name>
<dbReference type="InterPro" id="IPR003869">
    <property type="entry name" value="Polysac_CapD-like"/>
</dbReference>
<dbReference type="PANTHER" id="PTHR43318:SF1">
    <property type="entry name" value="POLYSACCHARIDE BIOSYNTHESIS PROTEIN EPSC-RELATED"/>
    <property type="match status" value="1"/>
</dbReference>
<dbReference type="Gene3D" id="3.40.50.720">
    <property type="entry name" value="NAD(P)-binding Rossmann-like Domain"/>
    <property type="match status" value="1"/>
</dbReference>
<evidence type="ECO:0000259" key="2">
    <source>
        <dbReference type="Pfam" id="PF02719"/>
    </source>
</evidence>
<comment type="caution">
    <text evidence="3">The sequence shown here is derived from an EMBL/GenBank/DDBJ whole genome shotgun (WGS) entry which is preliminary data.</text>
</comment>
<dbReference type="Pfam" id="PF02719">
    <property type="entry name" value="Polysacc_synt_2"/>
    <property type="match status" value="1"/>
</dbReference>
<dbReference type="InterPro" id="IPR036291">
    <property type="entry name" value="NAD(P)-bd_dom_sf"/>
</dbReference>
<feature type="domain" description="Polysaccharide biosynthesis protein CapD-like" evidence="2">
    <location>
        <begin position="14"/>
        <end position="249"/>
    </location>
</feature>
<comment type="similarity">
    <text evidence="1">Belongs to the polysaccharide synthase family.</text>
</comment>
<dbReference type="CDD" id="cd05237">
    <property type="entry name" value="UDP_invert_4-6DH_SDR_e"/>
    <property type="match status" value="1"/>
</dbReference>
<dbReference type="PANTHER" id="PTHR43318">
    <property type="entry name" value="UDP-N-ACETYLGLUCOSAMINE 4,6-DEHYDRATASE"/>
    <property type="match status" value="1"/>
</dbReference>